<keyword evidence="3" id="KW-1185">Reference proteome</keyword>
<evidence type="ECO:0000313" key="3">
    <source>
        <dbReference type="Proteomes" id="UP001429564"/>
    </source>
</evidence>
<sequence>MAPSTAKSDDPVKFVGEAIEQHHDRMLKFYKSTWKRVKSFLKPLQKFLKNFIAGTKDMIATVGKEAINRITSAIRAILKVLEPIDKALQDMILLGKRILATIRKEIDKTKLIRVLKTVVRKYVEIFKKVVSFIENLWDDLGILDVALAVLNKFRLVLSMVFNWFDEVTGILTAIKKVKAQLKRAIKTLLKERKKAIRLVKDVAKLKVP</sequence>
<gene>
    <name evidence="2" type="ORF">DL239_08990</name>
</gene>
<protein>
    <submittedName>
        <fullName evidence="2">Uncharacterized protein</fullName>
    </submittedName>
</protein>
<reference evidence="2 3" key="1">
    <citation type="submission" date="2018-05" db="EMBL/GenBank/DDBJ databases">
        <authorList>
            <person name="Zhang Y.-J."/>
        </authorList>
    </citation>
    <scope>NUCLEOTIDE SEQUENCE [LARGE SCALE GENOMIC DNA]</scope>
    <source>
        <strain evidence="2 3">CY04</strain>
    </source>
</reference>
<evidence type="ECO:0000256" key="1">
    <source>
        <dbReference type="SAM" id="Coils"/>
    </source>
</evidence>
<keyword evidence="1" id="KW-0175">Coiled coil</keyword>
<organism evidence="2 3">
    <name type="scientific">Parasedimentitalea denitrificans</name>
    <dbReference type="NCBI Taxonomy" id="2211118"/>
    <lineage>
        <taxon>Bacteria</taxon>
        <taxon>Pseudomonadati</taxon>
        <taxon>Pseudomonadota</taxon>
        <taxon>Alphaproteobacteria</taxon>
        <taxon>Rhodobacterales</taxon>
        <taxon>Paracoccaceae</taxon>
        <taxon>Parasedimentitalea</taxon>
    </lineage>
</organism>
<proteinExistence type="predicted"/>
<accession>A0ABX0WAB9</accession>
<dbReference type="RefSeq" id="WP_167683677.1">
    <property type="nucleotide sequence ID" value="NZ_QHLQ01000007.1"/>
</dbReference>
<name>A0ABX0WAB9_9RHOB</name>
<dbReference type="EMBL" id="QHLQ01000007">
    <property type="protein sequence ID" value="NIZ61111.1"/>
    <property type="molecule type" value="Genomic_DNA"/>
</dbReference>
<evidence type="ECO:0000313" key="2">
    <source>
        <dbReference type="EMBL" id="NIZ61111.1"/>
    </source>
</evidence>
<comment type="caution">
    <text evidence="2">The sequence shown here is derived from an EMBL/GenBank/DDBJ whole genome shotgun (WGS) entry which is preliminary data.</text>
</comment>
<dbReference type="Proteomes" id="UP001429564">
    <property type="component" value="Unassembled WGS sequence"/>
</dbReference>
<feature type="coiled-coil region" evidence="1">
    <location>
        <begin position="171"/>
        <end position="198"/>
    </location>
</feature>